<evidence type="ECO:0000313" key="2">
    <source>
        <dbReference type="EMBL" id="QPC83609.1"/>
    </source>
</evidence>
<evidence type="ECO:0000256" key="1">
    <source>
        <dbReference type="SAM" id="Phobius"/>
    </source>
</evidence>
<proteinExistence type="predicted"/>
<sequence>MDLATAIEDFFGDVQMAAQTIAPLIAVIGFIGLGVMYMGSSWPLVGDWKKDNPKAANQVVMGLLFVIFASSVTTLISFS</sequence>
<keyword evidence="1" id="KW-1133">Transmembrane helix</keyword>
<feature type="transmembrane region" description="Helical" evidence="1">
    <location>
        <begin position="59"/>
        <end position="78"/>
    </location>
</feature>
<gene>
    <name evidence="2" type="ORF">G4Y79_04295</name>
</gene>
<dbReference type="KEGG" id="pmet:G4Y79_04295"/>
<organism evidence="2 3">
    <name type="scientific">Phototrophicus methaneseepsis</name>
    <dbReference type="NCBI Taxonomy" id="2710758"/>
    <lineage>
        <taxon>Bacteria</taxon>
        <taxon>Bacillati</taxon>
        <taxon>Chloroflexota</taxon>
        <taxon>Candidatus Thermofontia</taxon>
        <taxon>Phototrophicales</taxon>
        <taxon>Phototrophicaceae</taxon>
        <taxon>Phototrophicus</taxon>
    </lineage>
</organism>
<keyword evidence="3" id="KW-1185">Reference proteome</keyword>
<name>A0A7S8IFL8_9CHLR</name>
<keyword evidence="1" id="KW-0812">Transmembrane</keyword>
<dbReference type="RefSeq" id="WP_195171675.1">
    <property type="nucleotide sequence ID" value="NZ_CP062983.1"/>
</dbReference>
<evidence type="ECO:0000313" key="3">
    <source>
        <dbReference type="Proteomes" id="UP000594468"/>
    </source>
</evidence>
<keyword evidence="1" id="KW-0472">Membrane</keyword>
<dbReference type="Proteomes" id="UP000594468">
    <property type="component" value="Chromosome"/>
</dbReference>
<dbReference type="AlphaFoldDB" id="A0A7S8IFL8"/>
<protein>
    <submittedName>
        <fullName evidence="2">Uncharacterized protein</fullName>
    </submittedName>
</protein>
<reference evidence="2 3" key="1">
    <citation type="submission" date="2020-02" db="EMBL/GenBank/DDBJ databases">
        <authorList>
            <person name="Zheng R.K."/>
            <person name="Sun C.M."/>
        </authorList>
    </citation>
    <scope>NUCLEOTIDE SEQUENCE [LARGE SCALE GENOMIC DNA]</scope>
    <source>
        <strain evidence="3">rifampicinis</strain>
    </source>
</reference>
<dbReference type="EMBL" id="CP062983">
    <property type="protein sequence ID" value="QPC83609.1"/>
    <property type="molecule type" value="Genomic_DNA"/>
</dbReference>
<accession>A0A7S8IFL8</accession>
<feature type="transmembrane region" description="Helical" evidence="1">
    <location>
        <begin position="21"/>
        <end position="39"/>
    </location>
</feature>